<gene>
    <name evidence="1" type="ORF">IFO71_21285</name>
</gene>
<evidence type="ECO:0000313" key="2">
    <source>
        <dbReference type="Proteomes" id="UP000613768"/>
    </source>
</evidence>
<evidence type="ECO:0000313" key="1">
    <source>
        <dbReference type="EMBL" id="MBD8528287.1"/>
    </source>
</evidence>
<sequence>MKDLCLRVRRDDCFSVDESLSDFQGKRVFYAFVHVDVRGYRDGFDPQERFWRTLRVAVEAFLFVGRKFKATAETMAYLQRELDALPTAAPWPPIPDVKPWAPPASEEPVPNGELADEPGTLWIITADDEDTVIGPMFQAITAFVHEKELGEWDGDSRGAGEADLSFDVGSLKRSAKRIRSFLRKHWPDREFTLSDQPSDALGKAV</sequence>
<keyword evidence="2" id="KW-1185">Reference proteome</keyword>
<dbReference type="AlphaFoldDB" id="A0AAW3ZTE9"/>
<comment type="caution">
    <text evidence="1">The sequence shown here is derived from an EMBL/GenBank/DDBJ whole genome shotgun (WGS) entry which is preliminary data.</text>
</comment>
<protein>
    <recommendedName>
        <fullName evidence="3">DUF3800 domain-containing protein</fullName>
    </recommendedName>
</protein>
<reference evidence="1 2" key="1">
    <citation type="submission" date="2020-09" db="EMBL/GenBank/DDBJ databases">
        <title>Pseudoxanthomonas sp. CAU 1598 isolated from sand of Yaerae Beach.</title>
        <authorList>
            <person name="Kim W."/>
        </authorList>
    </citation>
    <scope>NUCLEOTIDE SEQUENCE [LARGE SCALE GENOMIC DNA]</scope>
    <source>
        <strain evidence="1 2">CAU 1598</strain>
    </source>
</reference>
<organism evidence="1 2">
    <name type="scientific">Pseudomarimonas arenosa</name>
    <dbReference type="NCBI Taxonomy" id="2774145"/>
    <lineage>
        <taxon>Bacteria</taxon>
        <taxon>Pseudomonadati</taxon>
        <taxon>Pseudomonadota</taxon>
        <taxon>Gammaproteobacteria</taxon>
        <taxon>Lysobacterales</taxon>
        <taxon>Lysobacteraceae</taxon>
        <taxon>Pseudomarimonas</taxon>
    </lineage>
</organism>
<dbReference type="EMBL" id="JACYTR010000115">
    <property type="protein sequence ID" value="MBD8528287.1"/>
    <property type="molecule type" value="Genomic_DNA"/>
</dbReference>
<accession>A0AAW3ZTE9</accession>
<dbReference type="Proteomes" id="UP000613768">
    <property type="component" value="Unassembled WGS sequence"/>
</dbReference>
<name>A0AAW3ZTE9_9GAMM</name>
<proteinExistence type="predicted"/>
<evidence type="ECO:0008006" key="3">
    <source>
        <dbReference type="Google" id="ProtNLM"/>
    </source>
</evidence>